<dbReference type="Proteomes" id="UP001309876">
    <property type="component" value="Unassembled WGS sequence"/>
</dbReference>
<feature type="region of interest" description="Disordered" evidence="1">
    <location>
        <begin position="173"/>
        <end position="218"/>
    </location>
</feature>
<evidence type="ECO:0000313" key="2">
    <source>
        <dbReference type="EMBL" id="KAK5083751.1"/>
    </source>
</evidence>
<keyword evidence="3" id="KW-1185">Reference proteome</keyword>
<dbReference type="InterPro" id="IPR010756">
    <property type="entry name" value="Tls1-like"/>
</dbReference>
<feature type="region of interest" description="Disordered" evidence="1">
    <location>
        <begin position="103"/>
        <end position="127"/>
    </location>
</feature>
<feature type="region of interest" description="Disordered" evidence="1">
    <location>
        <begin position="29"/>
        <end position="60"/>
    </location>
</feature>
<feature type="compositionally biased region" description="Acidic residues" evidence="1">
    <location>
        <begin position="37"/>
        <end position="60"/>
    </location>
</feature>
<accession>A0AAN7SWX5</accession>
<protein>
    <submittedName>
        <fullName evidence="2">Uncharacterized protein</fullName>
    </submittedName>
</protein>
<evidence type="ECO:0000313" key="3">
    <source>
        <dbReference type="Proteomes" id="UP001309876"/>
    </source>
</evidence>
<gene>
    <name evidence="2" type="ORF">LTR05_006256</name>
</gene>
<evidence type="ECO:0000256" key="1">
    <source>
        <dbReference type="SAM" id="MobiDB-lite"/>
    </source>
</evidence>
<feature type="region of interest" description="Disordered" evidence="1">
    <location>
        <begin position="269"/>
        <end position="318"/>
    </location>
</feature>
<feature type="compositionally biased region" description="Basic and acidic residues" evidence="1">
    <location>
        <begin position="207"/>
        <end position="218"/>
    </location>
</feature>
<organism evidence="2 3">
    <name type="scientific">Lithohypha guttulata</name>
    <dbReference type="NCBI Taxonomy" id="1690604"/>
    <lineage>
        <taxon>Eukaryota</taxon>
        <taxon>Fungi</taxon>
        <taxon>Dikarya</taxon>
        <taxon>Ascomycota</taxon>
        <taxon>Pezizomycotina</taxon>
        <taxon>Eurotiomycetes</taxon>
        <taxon>Chaetothyriomycetidae</taxon>
        <taxon>Chaetothyriales</taxon>
        <taxon>Trichomeriaceae</taxon>
        <taxon>Lithohypha</taxon>
    </lineage>
</organism>
<feature type="compositionally biased region" description="Polar residues" evidence="1">
    <location>
        <begin position="275"/>
        <end position="292"/>
    </location>
</feature>
<dbReference type="Pfam" id="PF07052">
    <property type="entry name" value="Hep_59"/>
    <property type="match status" value="1"/>
</dbReference>
<reference evidence="2 3" key="1">
    <citation type="submission" date="2023-08" db="EMBL/GenBank/DDBJ databases">
        <title>Black Yeasts Isolated from many extreme environments.</title>
        <authorList>
            <person name="Coleine C."/>
            <person name="Stajich J.E."/>
            <person name="Selbmann L."/>
        </authorList>
    </citation>
    <scope>NUCLEOTIDE SEQUENCE [LARGE SCALE GENOMIC DNA]</scope>
    <source>
        <strain evidence="2 3">CCFEE 5910</strain>
    </source>
</reference>
<comment type="caution">
    <text evidence="2">The sequence shown here is derived from an EMBL/GenBank/DDBJ whole genome shotgun (WGS) entry which is preliminary data.</text>
</comment>
<proteinExistence type="predicted"/>
<sequence>MMRIEKLLCALALIYIRLDERHDELSSDAIRPLPGFEVDESNADQDDDDDDDDEFSSPEDVEEALAAIEEIFFSCLNRLRTLSNTARMEYIDRSMAERFKSAISTSNTPSDEPPSKSEHQYTSESDLEFENEALRSSIERTKSHPDKHSAQHLSEVDLGPSAANFNLTRTSAALTGQSLDHSAPTKGRRGKPRLGRNGKPLRPRPRKGPDPEDIERAALVEQVLHENGYGTYDTAKEIGVGRRTGQDEAADEKIASEFQQQFLDAIAERKERQQKQNQAAGSNKDTSATISQGPRLGGSRSARARMAAAQTANTMEKK</sequence>
<feature type="compositionally biased region" description="Basic residues" evidence="1">
    <location>
        <begin position="186"/>
        <end position="206"/>
    </location>
</feature>
<dbReference type="AlphaFoldDB" id="A0AAN7SWX5"/>
<dbReference type="EMBL" id="JAVRRJ010000006">
    <property type="protein sequence ID" value="KAK5083751.1"/>
    <property type="molecule type" value="Genomic_DNA"/>
</dbReference>
<name>A0AAN7SWX5_9EURO</name>
<feature type="compositionally biased region" description="Low complexity" evidence="1">
    <location>
        <begin position="299"/>
        <end position="309"/>
    </location>
</feature>